<dbReference type="OrthoDB" id="5377346at2"/>
<evidence type="ECO:0000313" key="2">
    <source>
        <dbReference type="Proteomes" id="UP000030988"/>
    </source>
</evidence>
<sequence>MFNTFNNRPQLSKSIERVLARYDQKSVRLVNGHDGWLWDSRQDVMYAHHNGPLANVLHIFHKEWHGIRAAAGSLPGRKLAIPETRLTQADLNALALDIQDANPERIVLHGFSDNMAVLMRSFRSAGLTDRIFLVFHGSPAQWWNEADRAVALEMIEMAQDGFMRGLHIMKNGMEVPGAPLFRPLLYNLSPVHRGEIDVPQSDRVSAFVPGWGTWIKNVFGSVYGASLSDQVEEVWAFASGLKLPSPLDDKLVILKAGNREETFKRYQTSHLTLNVSLIDCHPMVNVESQSLGRPCVRSNLYLDLLEDHEYVKIVSVDHNNSSSAVKDAVDRTLDVSQEEMSDMILDYQSKIDTLGVKRYIEFLEL</sequence>
<keyword evidence="2" id="KW-1185">Reference proteome</keyword>
<dbReference type="InterPro" id="IPR028082">
    <property type="entry name" value="Peripla_BP_I"/>
</dbReference>
<comment type="caution">
    <text evidence="1">The sequence shown here is derived from an EMBL/GenBank/DDBJ whole genome shotgun (WGS) entry which is preliminary data.</text>
</comment>
<proteinExistence type="predicted"/>
<protein>
    <submittedName>
        <fullName evidence="1">Uncharacterized protein</fullName>
    </submittedName>
</protein>
<dbReference type="STRING" id="1572751.PK98_08835"/>
<dbReference type="SUPFAM" id="SSF53822">
    <property type="entry name" value="Periplasmic binding protein-like I"/>
    <property type="match status" value="1"/>
</dbReference>
<dbReference type="RefSeq" id="WP_039095833.1">
    <property type="nucleotide sequence ID" value="NZ_JTDN01000001.1"/>
</dbReference>
<gene>
    <name evidence="1" type="ORF">PK98_08835</name>
</gene>
<reference evidence="1 2" key="1">
    <citation type="submission" date="2014-11" db="EMBL/GenBank/DDBJ databases">
        <title>Draft genome sequence of Kirrobacter mercurialis.</title>
        <authorList>
            <person name="Coil D.A."/>
            <person name="Eisen J.A."/>
        </authorList>
    </citation>
    <scope>NUCLEOTIDE SEQUENCE [LARGE SCALE GENOMIC DNA]</scope>
    <source>
        <strain evidence="1 2">Coronado</strain>
    </source>
</reference>
<dbReference type="EMBL" id="JTDN01000001">
    <property type="protein sequence ID" value="KHL26501.1"/>
    <property type="molecule type" value="Genomic_DNA"/>
</dbReference>
<accession>A0A0B2C397</accession>
<dbReference type="Proteomes" id="UP000030988">
    <property type="component" value="Unassembled WGS sequence"/>
</dbReference>
<name>A0A0B2C397_9SPHN</name>
<dbReference type="AlphaFoldDB" id="A0A0B2C397"/>
<organism evidence="1 2">
    <name type="scientific">Croceibacterium mercuriale</name>
    <dbReference type="NCBI Taxonomy" id="1572751"/>
    <lineage>
        <taxon>Bacteria</taxon>
        <taxon>Pseudomonadati</taxon>
        <taxon>Pseudomonadota</taxon>
        <taxon>Alphaproteobacteria</taxon>
        <taxon>Sphingomonadales</taxon>
        <taxon>Erythrobacteraceae</taxon>
        <taxon>Croceibacterium</taxon>
    </lineage>
</organism>
<evidence type="ECO:0000313" key="1">
    <source>
        <dbReference type="EMBL" id="KHL26501.1"/>
    </source>
</evidence>
<dbReference type="SUPFAM" id="SSF53756">
    <property type="entry name" value="UDP-Glycosyltransferase/glycogen phosphorylase"/>
    <property type="match status" value="1"/>
</dbReference>